<name>A0A1G2LTW3_9BACT</name>
<gene>
    <name evidence="5" type="ORF">A3G49_03600</name>
</gene>
<feature type="transmembrane region" description="Helical" evidence="4">
    <location>
        <begin position="174"/>
        <end position="202"/>
    </location>
</feature>
<keyword evidence="4" id="KW-1133">Transmembrane helix</keyword>
<reference evidence="5 6" key="1">
    <citation type="journal article" date="2016" name="Nat. Commun.">
        <title>Thousands of microbial genomes shed light on interconnected biogeochemical processes in an aquifer system.</title>
        <authorList>
            <person name="Anantharaman K."/>
            <person name="Brown C.T."/>
            <person name="Hug L.A."/>
            <person name="Sharon I."/>
            <person name="Castelle C.J."/>
            <person name="Probst A.J."/>
            <person name="Thomas B.C."/>
            <person name="Singh A."/>
            <person name="Wilkins M.J."/>
            <person name="Karaoz U."/>
            <person name="Brodie E.L."/>
            <person name="Williams K.H."/>
            <person name="Hubbard S.S."/>
            <person name="Banfield J.F."/>
        </authorList>
    </citation>
    <scope>NUCLEOTIDE SEQUENCE [LARGE SCALE GENOMIC DNA]</scope>
</reference>
<evidence type="ECO:0000256" key="4">
    <source>
        <dbReference type="SAM" id="Phobius"/>
    </source>
</evidence>
<keyword evidence="4" id="KW-0472">Membrane</keyword>
<dbReference type="Gene3D" id="1.25.40.10">
    <property type="entry name" value="Tetratricopeptide repeat domain"/>
    <property type="match status" value="2"/>
</dbReference>
<evidence type="ECO:0000256" key="3">
    <source>
        <dbReference type="PROSITE-ProRule" id="PRU00339"/>
    </source>
</evidence>
<evidence type="ECO:0000313" key="6">
    <source>
        <dbReference type="Proteomes" id="UP000177171"/>
    </source>
</evidence>
<feature type="transmembrane region" description="Helical" evidence="4">
    <location>
        <begin position="214"/>
        <end position="235"/>
    </location>
</feature>
<dbReference type="InterPro" id="IPR011990">
    <property type="entry name" value="TPR-like_helical_dom_sf"/>
</dbReference>
<feature type="transmembrane region" description="Helical" evidence="4">
    <location>
        <begin position="92"/>
        <end position="112"/>
    </location>
</feature>
<dbReference type="PANTHER" id="PTHR44227:SF3">
    <property type="entry name" value="PROTEIN O-MANNOSYL-TRANSFERASE TMTC4"/>
    <property type="match status" value="1"/>
</dbReference>
<feature type="transmembrane region" description="Helical" evidence="4">
    <location>
        <begin position="10"/>
        <end position="27"/>
    </location>
</feature>
<dbReference type="InterPro" id="IPR052346">
    <property type="entry name" value="O-mannosyl-transferase_TMTC"/>
</dbReference>
<dbReference type="EMBL" id="MHQY01000010">
    <property type="protein sequence ID" value="OHA14299.1"/>
    <property type="molecule type" value="Genomic_DNA"/>
</dbReference>
<feature type="transmembrane region" description="Helical" evidence="4">
    <location>
        <begin position="119"/>
        <end position="134"/>
    </location>
</feature>
<dbReference type="PANTHER" id="PTHR44227">
    <property type="match status" value="1"/>
</dbReference>
<comment type="caution">
    <text evidence="5">The sequence shown here is derived from an EMBL/GenBank/DDBJ whole genome shotgun (WGS) entry which is preliminary data.</text>
</comment>
<evidence type="ECO:0000256" key="1">
    <source>
        <dbReference type="ARBA" id="ARBA00022737"/>
    </source>
</evidence>
<feature type="transmembrane region" description="Helical" evidence="4">
    <location>
        <begin position="340"/>
        <end position="359"/>
    </location>
</feature>
<protein>
    <submittedName>
        <fullName evidence="5">Uncharacterized protein</fullName>
    </submittedName>
</protein>
<feature type="transmembrane region" description="Helical" evidence="4">
    <location>
        <begin position="310"/>
        <end position="328"/>
    </location>
</feature>
<dbReference type="Proteomes" id="UP000177171">
    <property type="component" value="Unassembled WGS sequence"/>
</dbReference>
<dbReference type="InterPro" id="IPR019734">
    <property type="entry name" value="TPR_rpt"/>
</dbReference>
<keyword evidence="4" id="KW-0812">Transmembrane</keyword>
<evidence type="ECO:0000313" key="5">
    <source>
        <dbReference type="EMBL" id="OHA14299.1"/>
    </source>
</evidence>
<feature type="repeat" description="TPR" evidence="3">
    <location>
        <begin position="659"/>
        <end position="692"/>
    </location>
</feature>
<evidence type="ECO:0000256" key="2">
    <source>
        <dbReference type="ARBA" id="ARBA00022803"/>
    </source>
</evidence>
<dbReference type="AlphaFoldDB" id="A0A1G2LTW3"/>
<keyword evidence="1" id="KW-0677">Repeat</keyword>
<organism evidence="5 6">
    <name type="scientific">Candidatus Sungbacteria bacterium RIFCSPLOWO2_12_FULL_41_11</name>
    <dbReference type="NCBI Taxonomy" id="1802286"/>
    <lineage>
        <taxon>Bacteria</taxon>
        <taxon>Candidatus Sungiibacteriota</taxon>
    </lineage>
</organism>
<feature type="transmembrane region" description="Helical" evidence="4">
    <location>
        <begin position="247"/>
        <end position="265"/>
    </location>
</feature>
<feature type="transmembrane region" description="Helical" evidence="4">
    <location>
        <begin position="285"/>
        <end position="303"/>
    </location>
</feature>
<accession>A0A1G2LTW3</accession>
<dbReference type="SUPFAM" id="SSF48452">
    <property type="entry name" value="TPR-like"/>
    <property type="match status" value="1"/>
</dbReference>
<dbReference type="PROSITE" id="PS50005">
    <property type="entry name" value="TPR"/>
    <property type="match status" value="1"/>
</dbReference>
<feature type="transmembrane region" description="Helical" evidence="4">
    <location>
        <begin position="417"/>
        <end position="434"/>
    </location>
</feature>
<proteinExistence type="predicted"/>
<feature type="transmembrane region" description="Helical" evidence="4">
    <location>
        <begin position="146"/>
        <end position="162"/>
    </location>
</feature>
<sequence length="714" mass="82191">MISTRFQNKIFIITILLIGVLLYYPILKNNFVYDDYYTIVGNPIIQTDNNPIHYFTNPAAYYNRLGYNHNYRPIGAWILSLEFSYFQFNPEYYHALSIILHAFNAIILFFIFSNFFNKPVYAFLGSLIFLIHPVQTEAVSWATEQTLLWGTMFILLTALLIINKEKIPKKIYYLYIPFAFLSVLAKDQFVILPILVIAALWFLKADFKKYFAEIAVTSSATILYIILRAIIIGSFVTQQEAWGGGNYPTFLTMSNVFAKYLSLIIKGGPLTINYDDFPVTTNLSPQTLLSVLIVISFMAALIIFKKRAPLISLGVAWFFVTLLTVTNFPFPLNSLMNERFLYPALPGIIIVVLSLVMLIEKRINIWNRPPENRHPEQNGGSRGFKNGFNNRFLASLRMTKKLFPQFSNGPSLPFRPSSLILTALFASLLIYYGINTRNRLYDWRDEENLWNSALKLSPNVRNWTNYIRALSINGKDEEAARVAIDGGAQYGSFNYYVDDIKSRFNLYPDVPTVNDVKDAQAVRLAIIYSRMKKFREAEAVLKPRLRIINNSNSRRVAITLSDIYLKTKDYDKSISILRNIQKGLRPDDEILFKFALSEFLKNGTMNNLERLSGLLKNRILKKMLPTLLLAYKEKESGNWKKVSLLLIPTLTSNPMAVLIEPYLWLGEAEIAQGKFESAIQVHREILRIDPSSTDARRMLKKIEELQKNQENQNY</sequence>
<keyword evidence="2 3" id="KW-0802">TPR repeat</keyword>